<dbReference type="InterPro" id="IPR029064">
    <property type="entry name" value="Ribosomal_eL30-like_sf"/>
</dbReference>
<sequence length="1078" mass="119861">MAAADGVAGSASPKLIIEAGESGKLDKNAKTNRELVREIEGMGESLETFDFAEMVKRELKSEEGEDESILDASAAAAEGPTTEKEDYKALCGLVNEIANPLANRKLAKKVYKLVRKSSDSVTKLRTGMKDVSKAIRKNEQGMIVLAGNVSPIDIYSHIPAICEEKGLPYIYTPSKEQLGLAVGRRRPVMIMLIKPTDDTRSLYEEVHSAIENIPIAYRASPQTCGQVRIGSSKSKEKIKKGGRTGNWIGKMTDNFSAAAAVTATVAEQHLSPNSVLEKYTLDGSDSLIRFMTGTNVQLSLEVDNRPRERDSARVHTKVISEYKGDVRALSGRFVAAQGDLISFRFHNENTGEVVRVINRVTRARHLIRGFKKSPIDIQYALHAPLLAVIDTDCNLYIYEITENGENAKMYLFVNDWPKAMVEDSGMPRIVWCPYVPEDPNDSEDLCHMIAGKEVHILNLSNIEDACTQNEISFENAKKVPDSVYSLHMEDRVTTVCISPDSTAVAVATRGGIVSFYVTNESEMKFAHNWNPQMQQPIAELFFLDDTKNLKNQEPFWRHCLAVAGSFFHLTVQKEDEFTEGGRRMALFECEGWRCLGRLKIDCALDMNPFVVHVDPFAKYTYVLDKDGSNIFCIELRQSGGTPRFASITQISFCHPIVSFVPYDVGETENGDLDQSLDDEADNQKAEITVKIVAMTTKSLVQLDVHLERSEEENKREDEEDAISQSQSGGSGAEVGDAQDGDGDGDGDDAESQPRSSLRQQSYNSAYDMPSTSTQLLSVMNRASTSGGEGTSYAGNVDRELFDVRMQEMKERIEQLSLRVERADNERRAAATNEHILQLLQSFKEEFSLREDRLLANVSDLIETNRAETLNVVRNALNENSVAVENSIQANHQQSAEAISKRVADQMGLALKTAIVPSIEKICAQMFKQINETFRIGLEQYMQQLRALQTATLAAVAVTATPAPSISVASDRQTLAQMIKNKQIPMAFETALNQGEQASLEFVCNNVDPDELFAYQNALSQPVLISLLQQLSLRLESDTDLKFRYIEHIISNLKPYDEEICIMVPKVLELLNKNLLGEE</sequence>
<dbReference type="InterPro" id="IPR018492">
    <property type="entry name" value="Ribosomal_eL8/Nhp2"/>
</dbReference>
<feature type="domain" description="Enhancer of mRNA-decapping protein 4 C-terminal" evidence="12">
    <location>
        <begin position="975"/>
        <end position="1074"/>
    </location>
</feature>
<evidence type="ECO:0000313" key="13">
    <source>
        <dbReference type="EMBL" id="PAV72088.1"/>
    </source>
</evidence>
<keyword evidence="4" id="KW-0853">WD repeat</keyword>
<comment type="caution">
    <text evidence="13">The sequence shown here is derived from an EMBL/GenBank/DDBJ whole genome shotgun (WGS) entry which is preliminary data.</text>
</comment>
<dbReference type="PANTHER" id="PTHR15598">
    <property type="entry name" value="ENHANCER OF MRNA-DECAPPING PROTEIN 4"/>
    <property type="match status" value="1"/>
</dbReference>
<evidence type="ECO:0000256" key="3">
    <source>
        <dbReference type="ARBA" id="ARBA00022490"/>
    </source>
</evidence>
<keyword evidence="7" id="KW-0687">Ribonucleoprotein</keyword>
<dbReference type="Pfam" id="PF21289">
    <property type="entry name" value="EDC4_C"/>
    <property type="match status" value="1"/>
</dbReference>
<dbReference type="GO" id="GO:0000932">
    <property type="term" value="C:P-body"/>
    <property type="evidence" value="ECO:0007669"/>
    <property type="project" value="TreeGrafter"/>
</dbReference>
<dbReference type="GO" id="GO:1990904">
    <property type="term" value="C:ribonucleoprotein complex"/>
    <property type="evidence" value="ECO:0007669"/>
    <property type="project" value="UniProtKB-KW"/>
</dbReference>
<dbReference type="EMBL" id="LIAE01008849">
    <property type="protein sequence ID" value="PAV72088.1"/>
    <property type="molecule type" value="Genomic_DNA"/>
</dbReference>
<evidence type="ECO:0000256" key="5">
    <source>
        <dbReference type="ARBA" id="ARBA00022737"/>
    </source>
</evidence>
<dbReference type="InterPro" id="IPR044938">
    <property type="entry name" value="EDC4_C_sf"/>
</dbReference>
<evidence type="ECO:0000256" key="2">
    <source>
        <dbReference type="ARBA" id="ARBA00007337"/>
    </source>
</evidence>
<dbReference type="Pfam" id="PF01248">
    <property type="entry name" value="Ribosomal_L7Ae"/>
    <property type="match status" value="1"/>
</dbReference>
<evidence type="ECO:0000259" key="11">
    <source>
        <dbReference type="Pfam" id="PF16529"/>
    </source>
</evidence>
<evidence type="ECO:0008006" key="15">
    <source>
        <dbReference type="Google" id="ProtNLM"/>
    </source>
</evidence>
<keyword evidence="3" id="KW-0963">Cytoplasm</keyword>
<dbReference type="Pfam" id="PF16529">
    <property type="entry name" value="Ge1_WD40"/>
    <property type="match status" value="1"/>
</dbReference>
<feature type="coiled-coil region" evidence="8">
    <location>
        <begin position="798"/>
        <end position="832"/>
    </location>
</feature>
<evidence type="ECO:0000256" key="9">
    <source>
        <dbReference type="SAM" id="MobiDB-lite"/>
    </source>
</evidence>
<keyword evidence="14" id="KW-1185">Reference proteome</keyword>
<dbReference type="AlphaFoldDB" id="A0A2A2KDZ6"/>
<dbReference type="SUPFAM" id="SSF101908">
    <property type="entry name" value="Putative isomerase YbhE"/>
    <property type="match status" value="1"/>
</dbReference>
<evidence type="ECO:0000259" key="12">
    <source>
        <dbReference type="Pfam" id="PF21289"/>
    </source>
</evidence>
<feature type="compositionally biased region" description="Acidic residues" evidence="9">
    <location>
        <begin position="736"/>
        <end position="750"/>
    </location>
</feature>
<comment type="similarity">
    <text evidence="2">Belongs to the eukaryotic ribosomal protein eL8 family.</text>
</comment>
<evidence type="ECO:0000256" key="4">
    <source>
        <dbReference type="ARBA" id="ARBA00022574"/>
    </source>
</evidence>
<name>A0A2A2KDZ6_9BILA</name>
<evidence type="ECO:0000313" key="14">
    <source>
        <dbReference type="Proteomes" id="UP000218231"/>
    </source>
</evidence>
<dbReference type="InterPro" id="IPR015943">
    <property type="entry name" value="WD40/YVTN_repeat-like_dom_sf"/>
</dbReference>
<organism evidence="13 14">
    <name type="scientific">Diploscapter pachys</name>
    <dbReference type="NCBI Taxonomy" id="2018661"/>
    <lineage>
        <taxon>Eukaryota</taxon>
        <taxon>Metazoa</taxon>
        <taxon>Ecdysozoa</taxon>
        <taxon>Nematoda</taxon>
        <taxon>Chromadorea</taxon>
        <taxon>Rhabditida</taxon>
        <taxon>Rhabditina</taxon>
        <taxon>Rhabditomorpha</taxon>
        <taxon>Rhabditoidea</taxon>
        <taxon>Rhabditidae</taxon>
        <taxon>Diploscapter</taxon>
    </lineage>
</organism>
<reference evidence="13 14" key="1">
    <citation type="journal article" date="2017" name="Curr. Biol.">
        <title>Genome architecture and evolution of a unichromosomal asexual nematode.</title>
        <authorList>
            <person name="Fradin H."/>
            <person name="Zegar C."/>
            <person name="Gutwein M."/>
            <person name="Lucas J."/>
            <person name="Kovtun M."/>
            <person name="Corcoran D."/>
            <person name="Baugh L.R."/>
            <person name="Kiontke K."/>
            <person name="Gunsalus K."/>
            <person name="Fitch D.H."/>
            <person name="Piano F."/>
        </authorList>
    </citation>
    <scope>NUCLEOTIDE SEQUENCE [LARGE SCALE GENOMIC DNA]</scope>
    <source>
        <strain evidence="13">PF1309</strain>
    </source>
</reference>
<dbReference type="InterPro" id="IPR004038">
    <property type="entry name" value="Ribosomal_eL8/eL30/eS12/Gad45"/>
</dbReference>
<keyword evidence="6 8" id="KW-0175">Coiled coil</keyword>
<dbReference type="InterPro" id="IPR049404">
    <property type="entry name" value="EDC4_C"/>
</dbReference>
<protein>
    <recommendedName>
        <fullName evidence="15">Ribosomal protein L7Ae/L30e/S12e/Gadd45 domain-containing protein</fullName>
    </recommendedName>
</protein>
<dbReference type="Gene3D" id="1.10.220.100">
    <property type="entry name" value="conserved c-terminal region of ge- 1"/>
    <property type="match status" value="1"/>
</dbReference>
<dbReference type="GO" id="GO:0031087">
    <property type="term" value="P:deadenylation-independent decapping of nuclear-transcribed mRNA"/>
    <property type="evidence" value="ECO:0007669"/>
    <property type="project" value="InterPro"/>
</dbReference>
<dbReference type="PANTHER" id="PTHR15598:SF5">
    <property type="entry name" value="ENHANCER OF MRNA-DECAPPING PROTEIN 4"/>
    <property type="match status" value="1"/>
</dbReference>
<accession>A0A2A2KDZ6</accession>
<feature type="domain" description="Enhancer of mRNA-decapping protein 4 WD40 repeat region" evidence="11">
    <location>
        <begin position="311"/>
        <end position="638"/>
    </location>
</feature>
<feature type="region of interest" description="Disordered" evidence="9">
    <location>
        <begin position="62"/>
        <end position="81"/>
    </location>
</feature>
<dbReference type="SUPFAM" id="SSF55315">
    <property type="entry name" value="L30e-like"/>
    <property type="match status" value="1"/>
</dbReference>
<dbReference type="PRINTS" id="PR00881">
    <property type="entry name" value="L7ARS6FAMILY"/>
</dbReference>
<dbReference type="Proteomes" id="UP000218231">
    <property type="component" value="Unassembled WGS sequence"/>
</dbReference>
<feature type="region of interest" description="Disordered" evidence="9">
    <location>
        <begin position="708"/>
        <end position="767"/>
    </location>
</feature>
<dbReference type="STRING" id="2018661.A0A2A2KDZ6"/>
<proteinExistence type="inferred from homology"/>
<evidence type="ECO:0000256" key="8">
    <source>
        <dbReference type="SAM" id="Coils"/>
    </source>
</evidence>
<feature type="compositionally biased region" description="Polar residues" evidence="9">
    <location>
        <begin position="752"/>
        <end position="767"/>
    </location>
</feature>
<evidence type="ECO:0000256" key="6">
    <source>
        <dbReference type="ARBA" id="ARBA00023054"/>
    </source>
</evidence>
<comment type="subcellular location">
    <subcellularLocation>
        <location evidence="1">Cytoplasm</location>
    </subcellularLocation>
</comment>
<dbReference type="InterPro" id="IPR032401">
    <property type="entry name" value="EDC4_WD40"/>
</dbReference>
<dbReference type="OrthoDB" id="21128at2759"/>
<dbReference type="Gene3D" id="2.130.10.10">
    <property type="entry name" value="YVTN repeat-like/Quinoprotein amine dehydrogenase"/>
    <property type="match status" value="1"/>
</dbReference>
<feature type="domain" description="Ribosomal protein eL8/eL30/eS12/Gadd45" evidence="10">
    <location>
        <begin position="109"/>
        <end position="201"/>
    </location>
</feature>
<gene>
    <name evidence="13" type="ORF">WR25_20777</name>
</gene>
<evidence type="ECO:0000256" key="7">
    <source>
        <dbReference type="ARBA" id="ARBA00023274"/>
    </source>
</evidence>
<dbReference type="InterPro" id="IPR045152">
    <property type="entry name" value="EDC4-like"/>
</dbReference>
<keyword evidence="5" id="KW-0677">Repeat</keyword>
<evidence type="ECO:0000259" key="10">
    <source>
        <dbReference type="Pfam" id="PF01248"/>
    </source>
</evidence>
<dbReference type="Gene3D" id="3.30.1330.30">
    <property type="match status" value="1"/>
</dbReference>
<evidence type="ECO:0000256" key="1">
    <source>
        <dbReference type="ARBA" id="ARBA00004496"/>
    </source>
</evidence>